<protein>
    <submittedName>
        <fullName evidence="2">HlyD family efflux transporter periplasmic adaptor subunit</fullName>
    </submittedName>
</protein>
<name>A0ABS0T3N6_9CAUL</name>
<reference evidence="2 3" key="1">
    <citation type="submission" date="2020-11" db="EMBL/GenBank/DDBJ databases">
        <title>genome sequence of strain KACC 18849.</title>
        <authorList>
            <person name="Gao J."/>
            <person name="Zhang X."/>
        </authorList>
    </citation>
    <scope>NUCLEOTIDE SEQUENCE [LARGE SCALE GENOMIC DNA]</scope>
    <source>
        <strain evidence="2 3">KACC 18849</strain>
    </source>
</reference>
<dbReference type="PANTHER" id="PTHR30469:SF15">
    <property type="entry name" value="HLYD FAMILY OF SECRETION PROTEINS"/>
    <property type="match status" value="1"/>
</dbReference>
<dbReference type="InterPro" id="IPR058627">
    <property type="entry name" value="MdtA-like_C"/>
</dbReference>
<comment type="caution">
    <text evidence="2">The sequence shown here is derived from an EMBL/GenBank/DDBJ whole genome shotgun (WGS) entry which is preliminary data.</text>
</comment>
<dbReference type="Proteomes" id="UP000639859">
    <property type="component" value="Unassembled WGS sequence"/>
</dbReference>
<sequence length="419" mass="44378">MDRRIERPWYGRRAWRLGAAAVALVGAGAAFWTLSPRAGSVNVAASTLTVGAVTRAPYLDYAPVRAEAAPADTTLVAAEALGRVDSVGAADGDRVVAGQVLARLSNAQLSLDAAAREADISARISDNASRVMSLKSAEESREQALADAVHALNKAQQELEKRQVLLSRDLLSEAAVRPYADEAAYQRQRVAALKAGQASDKAFYVAQRTQAARTAEDLRRNLVEVGAGRSALVVRAPASGRLTAFDLKPGQAVTLGQGLGQVDVEDAYKLRAQVDEFYLQRLAVGQSAEATVHGRTVQARVAKVFPQVTGGRVVVELAFAGAQPAGLKRGEAIDLRLSLGQPASAVIAPSGAWLSETGGTWVFVLSPDGKRAERRAVTIGRRNPEQVEVVSGLVPGERIVTAGAQDLQKAKTLRIRARD</sequence>
<evidence type="ECO:0000313" key="2">
    <source>
        <dbReference type="EMBL" id="MBI1686101.1"/>
    </source>
</evidence>
<dbReference type="PANTHER" id="PTHR30469">
    <property type="entry name" value="MULTIDRUG RESISTANCE PROTEIN MDTA"/>
    <property type="match status" value="1"/>
</dbReference>
<accession>A0ABS0T3N6</accession>
<dbReference type="Pfam" id="PF25967">
    <property type="entry name" value="RND-MFP_C"/>
    <property type="match status" value="1"/>
</dbReference>
<organism evidence="2 3">
    <name type="scientific">Caulobacter hibisci</name>
    <dbReference type="NCBI Taxonomy" id="2035993"/>
    <lineage>
        <taxon>Bacteria</taxon>
        <taxon>Pseudomonadati</taxon>
        <taxon>Pseudomonadota</taxon>
        <taxon>Alphaproteobacteria</taxon>
        <taxon>Caulobacterales</taxon>
        <taxon>Caulobacteraceae</taxon>
        <taxon>Caulobacter</taxon>
    </lineage>
</organism>
<feature type="domain" description="Multidrug resistance protein MdtA-like C-terminal permuted SH3" evidence="1">
    <location>
        <begin position="345"/>
        <end position="405"/>
    </location>
</feature>
<evidence type="ECO:0000259" key="1">
    <source>
        <dbReference type="Pfam" id="PF25967"/>
    </source>
</evidence>
<dbReference type="Gene3D" id="2.40.420.20">
    <property type="match status" value="1"/>
</dbReference>
<gene>
    <name evidence="2" type="ORF">I4Q42_20740</name>
</gene>
<evidence type="ECO:0000313" key="3">
    <source>
        <dbReference type="Proteomes" id="UP000639859"/>
    </source>
</evidence>
<dbReference type="EMBL" id="JADWOX010000018">
    <property type="protein sequence ID" value="MBI1686101.1"/>
    <property type="molecule type" value="Genomic_DNA"/>
</dbReference>
<keyword evidence="3" id="KW-1185">Reference proteome</keyword>
<proteinExistence type="predicted"/>